<dbReference type="EMBL" id="NRQW01000351">
    <property type="protein sequence ID" value="PLZ88209.1"/>
    <property type="molecule type" value="Genomic_DNA"/>
</dbReference>
<gene>
    <name evidence="1" type="ORF">CEN44_15885</name>
</gene>
<dbReference type="Proteomes" id="UP000235036">
    <property type="component" value="Unassembled WGS sequence"/>
</dbReference>
<evidence type="ECO:0000313" key="1">
    <source>
        <dbReference type="EMBL" id="PLZ88209.1"/>
    </source>
</evidence>
<organism evidence="1 2">
    <name type="scientific">Fischerella muscicola CCMEE 5323</name>
    <dbReference type="NCBI Taxonomy" id="2019572"/>
    <lineage>
        <taxon>Bacteria</taxon>
        <taxon>Bacillati</taxon>
        <taxon>Cyanobacteriota</taxon>
        <taxon>Cyanophyceae</taxon>
        <taxon>Nostocales</taxon>
        <taxon>Hapalosiphonaceae</taxon>
        <taxon>Fischerella</taxon>
    </lineage>
</organism>
<dbReference type="InterPro" id="IPR018723">
    <property type="entry name" value="DUF2254_membrane"/>
</dbReference>
<keyword evidence="2" id="KW-1185">Reference proteome</keyword>
<accession>A0A2N6K144</accession>
<sequence length="176" mass="20342">MKNINVATFIYSLLVLRTIGRQRTEMQDVEFCINQLVEVAVRAISPGVNNPFTAIRCIDQLTTGLCCLAEREFPSPYRYDKQNQLRVIANPVEFAGILDDAFNQIRQYSKPDVAVQIRMLEAIARIAKHTYNKNNRTALRHHADMIWRNCQEQVSEQSDRNQIEQRYSVAIKVLKS</sequence>
<reference evidence="1 2" key="1">
    <citation type="submission" date="2017-08" db="EMBL/GenBank/DDBJ databases">
        <title>Genomes of Fischerella (Mastigocladus) sp. strains.</title>
        <authorList>
            <person name="Miller S.R."/>
        </authorList>
    </citation>
    <scope>NUCLEOTIDE SEQUENCE [LARGE SCALE GENOMIC DNA]</scope>
    <source>
        <strain evidence="1 2">CCMEE 5323</strain>
    </source>
</reference>
<dbReference type="RefSeq" id="WP_016865910.1">
    <property type="nucleotide sequence ID" value="NZ_CAWNVR010000455.1"/>
</dbReference>
<proteinExistence type="predicted"/>
<dbReference type="AlphaFoldDB" id="A0A2N6K144"/>
<comment type="caution">
    <text evidence="1">The sequence shown here is derived from an EMBL/GenBank/DDBJ whole genome shotgun (WGS) entry which is preliminary data.</text>
</comment>
<name>A0A2N6K144_FISMU</name>
<evidence type="ECO:0000313" key="2">
    <source>
        <dbReference type="Proteomes" id="UP000235036"/>
    </source>
</evidence>
<dbReference type="Pfam" id="PF10011">
    <property type="entry name" value="DUF2254"/>
    <property type="match status" value="1"/>
</dbReference>
<protein>
    <submittedName>
        <fullName evidence="1">DUF2254 domain-containing protein</fullName>
    </submittedName>
</protein>